<evidence type="ECO:0000259" key="6">
    <source>
        <dbReference type="Pfam" id="PF00884"/>
    </source>
</evidence>
<keyword evidence="3 7" id="KW-0378">Hydrolase</keyword>
<evidence type="ECO:0000256" key="4">
    <source>
        <dbReference type="ARBA" id="ARBA00022837"/>
    </source>
</evidence>
<dbReference type="EMBL" id="JADIMO010000112">
    <property type="protein sequence ID" value="MBO8445780.1"/>
    <property type="molecule type" value="Genomic_DNA"/>
</dbReference>
<evidence type="ECO:0000256" key="3">
    <source>
        <dbReference type="ARBA" id="ARBA00022801"/>
    </source>
</evidence>
<dbReference type="InterPro" id="IPR050738">
    <property type="entry name" value="Sulfatase"/>
</dbReference>
<dbReference type="GO" id="GO:0046872">
    <property type="term" value="F:metal ion binding"/>
    <property type="evidence" value="ECO:0007669"/>
    <property type="project" value="UniProtKB-KW"/>
</dbReference>
<comment type="PTM">
    <text evidence="5">The conversion to 3-oxoalanine (also known as C-formylglycine, FGly), of a serine or cysteine residue in prokaryotes and of a cysteine residue in eukaryotes, is critical for catalytic activity.</text>
</comment>
<accession>A0A9D9EF99</accession>
<evidence type="ECO:0000313" key="8">
    <source>
        <dbReference type="Proteomes" id="UP000823619"/>
    </source>
</evidence>
<dbReference type="SUPFAM" id="SSF53649">
    <property type="entry name" value="Alkaline phosphatase-like"/>
    <property type="match status" value="1"/>
</dbReference>
<sequence>MRKSIPYIAAGCLVAQTAVAQKQPHIILIMTDQQRADAIGCSGNENIITPYLDSLAADGCFFSNAYTSAPSSTPARAGLLTGMSPWHHGMLGYGAVAEHYRYEMPQMLRDCGYLTLGIGKMHWTPQNATHGFHATIIDESGRVESPYFMSDYRKWFQTVAPGKDPDLTGIGWNAHGASEYKLPEEVHPTAWTGDMAVRTIEHYDSQAPLFLKVSFARPHSPYDPPRRILDKYGDIEMDGPAKGEWSRHIGEDITDPKAAPEAAFGQFGDEYVKNSKKHYYASVTFVDEQVGRIIRALKDKGMYDDAVICFVSDHGDMMGDHNHWRKTYAYEGSAAIPFIVKLPANIYGESGKGTVSDLPVELRDILPTFLDAAGGTVPEDMDGMSLLPLIKGENTEWRRWIDLEHAECYSPDNYWCALTDGKLKYIRFFRSGREQLFDLTADPDESTDLSSDRRYRKELKELRQAMAEHLSERGEDWVKDGKLVMRESSLLYSPNYPGKK</sequence>
<comment type="similarity">
    <text evidence="1">Belongs to the sulfatase family.</text>
</comment>
<dbReference type="PANTHER" id="PTHR42693:SF53">
    <property type="entry name" value="ENDO-4-O-SULFATASE"/>
    <property type="match status" value="1"/>
</dbReference>
<keyword evidence="4" id="KW-0106">Calcium</keyword>
<dbReference type="GO" id="GO:0004065">
    <property type="term" value="F:arylsulfatase activity"/>
    <property type="evidence" value="ECO:0007669"/>
    <property type="project" value="UniProtKB-EC"/>
</dbReference>
<evidence type="ECO:0000256" key="5">
    <source>
        <dbReference type="PIRSR" id="PIRSR600917-52"/>
    </source>
</evidence>
<dbReference type="Pfam" id="PF00884">
    <property type="entry name" value="Sulfatase"/>
    <property type="match status" value="1"/>
</dbReference>
<dbReference type="InterPro" id="IPR017850">
    <property type="entry name" value="Alkaline_phosphatase_core_sf"/>
</dbReference>
<proteinExistence type="inferred from homology"/>
<dbReference type="PROSITE" id="PS00149">
    <property type="entry name" value="SULFATASE_2"/>
    <property type="match status" value="1"/>
</dbReference>
<evidence type="ECO:0000313" key="7">
    <source>
        <dbReference type="EMBL" id="MBO8445780.1"/>
    </source>
</evidence>
<dbReference type="PROSITE" id="PS00523">
    <property type="entry name" value="SULFATASE_1"/>
    <property type="match status" value="1"/>
</dbReference>
<evidence type="ECO:0000256" key="2">
    <source>
        <dbReference type="ARBA" id="ARBA00022723"/>
    </source>
</evidence>
<dbReference type="InterPro" id="IPR000917">
    <property type="entry name" value="Sulfatase_N"/>
</dbReference>
<keyword evidence="2" id="KW-0479">Metal-binding</keyword>
<reference evidence="7" key="1">
    <citation type="submission" date="2020-10" db="EMBL/GenBank/DDBJ databases">
        <authorList>
            <person name="Gilroy R."/>
        </authorList>
    </citation>
    <scope>NUCLEOTIDE SEQUENCE</scope>
    <source>
        <strain evidence="7">D5-748</strain>
    </source>
</reference>
<dbReference type="PANTHER" id="PTHR42693">
    <property type="entry name" value="ARYLSULFATASE FAMILY MEMBER"/>
    <property type="match status" value="1"/>
</dbReference>
<protein>
    <submittedName>
        <fullName evidence="7">Arylsulfatase</fullName>
        <ecNumber evidence="7">3.1.6.1</ecNumber>
    </submittedName>
</protein>
<feature type="domain" description="Sulfatase N-terminal" evidence="6">
    <location>
        <begin position="24"/>
        <end position="374"/>
    </location>
</feature>
<name>A0A9D9EF99_9BACT</name>
<comment type="caution">
    <text evidence="7">The sequence shown here is derived from an EMBL/GenBank/DDBJ whole genome shotgun (WGS) entry which is preliminary data.</text>
</comment>
<dbReference type="Proteomes" id="UP000823619">
    <property type="component" value="Unassembled WGS sequence"/>
</dbReference>
<dbReference type="EC" id="3.1.6.1" evidence="7"/>
<organism evidence="7 8">
    <name type="scientific">Candidatus Cryptobacteroides merdavium</name>
    <dbReference type="NCBI Taxonomy" id="2840769"/>
    <lineage>
        <taxon>Bacteria</taxon>
        <taxon>Pseudomonadati</taxon>
        <taxon>Bacteroidota</taxon>
        <taxon>Bacteroidia</taxon>
        <taxon>Bacteroidales</taxon>
        <taxon>Candidatus Cryptobacteroides</taxon>
    </lineage>
</organism>
<dbReference type="InterPro" id="IPR024607">
    <property type="entry name" value="Sulfatase_CS"/>
</dbReference>
<dbReference type="Gene3D" id="3.40.720.10">
    <property type="entry name" value="Alkaline Phosphatase, subunit A"/>
    <property type="match status" value="1"/>
</dbReference>
<evidence type="ECO:0000256" key="1">
    <source>
        <dbReference type="ARBA" id="ARBA00008779"/>
    </source>
</evidence>
<feature type="modified residue" description="3-oxoalanine (Ser)" evidence="5">
    <location>
        <position position="72"/>
    </location>
</feature>
<gene>
    <name evidence="7" type="ORF">IAC23_08870</name>
</gene>
<dbReference type="NCBIfam" id="NF010322">
    <property type="entry name" value="PRK13759.1"/>
    <property type="match status" value="1"/>
</dbReference>
<dbReference type="AlphaFoldDB" id="A0A9D9EF99"/>
<reference evidence="7" key="2">
    <citation type="journal article" date="2021" name="PeerJ">
        <title>Extensive microbial diversity within the chicken gut microbiome revealed by metagenomics and culture.</title>
        <authorList>
            <person name="Gilroy R."/>
            <person name="Ravi A."/>
            <person name="Getino M."/>
            <person name="Pursley I."/>
            <person name="Horton D.L."/>
            <person name="Alikhan N.F."/>
            <person name="Baker D."/>
            <person name="Gharbi K."/>
            <person name="Hall N."/>
            <person name="Watson M."/>
            <person name="Adriaenssens E.M."/>
            <person name="Foster-Nyarko E."/>
            <person name="Jarju S."/>
            <person name="Secka A."/>
            <person name="Antonio M."/>
            <person name="Oren A."/>
            <person name="Chaudhuri R.R."/>
            <person name="La Ragione R."/>
            <person name="Hildebrand F."/>
            <person name="Pallen M.J."/>
        </authorList>
    </citation>
    <scope>NUCLEOTIDE SEQUENCE</scope>
    <source>
        <strain evidence="7">D5-748</strain>
    </source>
</reference>